<reference evidence="13 14" key="1">
    <citation type="submission" date="2021-05" db="EMBL/GenBank/DDBJ databases">
        <title>Molecular characterization for Shewanella algae harboring chromosomal blaOXA-55-like strains isolated from clinical and environment sample.</title>
        <authorList>
            <person name="Ohama Y."/>
            <person name="Aoki K."/>
            <person name="Harada S."/>
            <person name="Moriya K."/>
            <person name="Ishii Y."/>
            <person name="Tateda K."/>
        </authorList>
    </citation>
    <scope>NUCLEOTIDE SEQUENCE [LARGE SCALE GENOMIC DNA]</scope>
    <source>
        <strain evidence="13 14">LMG 23746</strain>
    </source>
</reference>
<dbReference type="SUPFAM" id="SSF48150">
    <property type="entry name" value="DNA-glycosylase"/>
    <property type="match status" value="1"/>
</dbReference>
<comment type="cofactor">
    <cofactor evidence="1">
        <name>Zn(2+)</name>
        <dbReference type="ChEBI" id="CHEBI:29105"/>
    </cofactor>
</comment>
<sequence length="448" mass="50029">MRYFDTAVAAANEGLRPCLRCRPDSAPQSNPWIGTQTTVNRAVALINNGILSGPTAISIAAFADKLGISSRHLRELFQRHLGVSPKQYAQYQQLMFAKQLLHQSAMPITDIAFASGFNSVRRFNELFQQQLQLTPSAIRKNHHAAVGLTSDSTSLHLRLFYRPPFNWQHQREFYRLRAVNEMEWVGENHYGRSFQLNGGYGYVEATHCEASCSFKLKVVMSSADDLVHLQAVVCNMRRMLDLDADLIEVESRLAALGDYLPTINSGVRIPGVWSPFEAACRAVLGQQVSVLQSVMLLQALVDHYGETVIIEGCRLRLFPTAEVIAGASLDCLKVPRARKAALKALALFIQHHPHASVDEWLSIKGIGPWTVDYVRLRGLSLPDILLSSDLVVRHQLLANLSKAGNAEHLDDTATKGEQQRYYSAQTECLSSQISPWGSYLTFQLWSQQ</sequence>
<dbReference type="InterPro" id="IPR010316">
    <property type="entry name" value="AlkA_N"/>
</dbReference>
<dbReference type="Pfam" id="PF02805">
    <property type="entry name" value="Ada_Zn_binding"/>
    <property type="match status" value="1"/>
</dbReference>
<keyword evidence="10" id="KW-0804">Transcription</keyword>
<evidence type="ECO:0000256" key="2">
    <source>
        <dbReference type="ARBA" id="ARBA00022603"/>
    </source>
</evidence>
<evidence type="ECO:0000256" key="5">
    <source>
        <dbReference type="ARBA" id="ARBA00022763"/>
    </source>
</evidence>
<keyword evidence="3" id="KW-0808">Transferase</keyword>
<dbReference type="Gene3D" id="1.10.340.30">
    <property type="entry name" value="Hypothetical protein, domain 2"/>
    <property type="match status" value="1"/>
</dbReference>
<dbReference type="Gene3D" id="3.30.310.20">
    <property type="entry name" value="DNA-3-methyladenine glycosylase AlkA, N-terminal domain"/>
    <property type="match status" value="1"/>
</dbReference>
<dbReference type="Pfam" id="PF06029">
    <property type="entry name" value="AlkA_N"/>
    <property type="match status" value="1"/>
</dbReference>
<evidence type="ECO:0000256" key="10">
    <source>
        <dbReference type="ARBA" id="ARBA00023163"/>
    </source>
</evidence>
<keyword evidence="14" id="KW-1185">Reference proteome</keyword>
<evidence type="ECO:0000256" key="6">
    <source>
        <dbReference type="ARBA" id="ARBA00022833"/>
    </source>
</evidence>
<name>A0ABQ4PKG4_9GAMM</name>
<protein>
    <submittedName>
        <fullName evidence="13">Alcohol dehydrogenase</fullName>
    </submittedName>
</protein>
<keyword evidence="9" id="KW-0010">Activator</keyword>
<dbReference type="Proteomes" id="UP000761574">
    <property type="component" value="Unassembled WGS sequence"/>
</dbReference>
<gene>
    <name evidence="13" type="ORF">TUM4630_23680</name>
</gene>
<dbReference type="SUPFAM" id="SSF46689">
    <property type="entry name" value="Homeodomain-like"/>
    <property type="match status" value="2"/>
</dbReference>
<keyword evidence="7" id="KW-0805">Transcription regulation</keyword>
<dbReference type="InterPro" id="IPR035451">
    <property type="entry name" value="Ada-like_dom_sf"/>
</dbReference>
<evidence type="ECO:0000256" key="7">
    <source>
        <dbReference type="ARBA" id="ARBA00023015"/>
    </source>
</evidence>
<evidence type="ECO:0000256" key="11">
    <source>
        <dbReference type="ARBA" id="ARBA00023204"/>
    </source>
</evidence>
<keyword evidence="2" id="KW-0489">Methyltransferase</keyword>
<dbReference type="Pfam" id="PF12833">
    <property type="entry name" value="HTH_18"/>
    <property type="match status" value="1"/>
</dbReference>
<evidence type="ECO:0000256" key="9">
    <source>
        <dbReference type="ARBA" id="ARBA00023159"/>
    </source>
</evidence>
<accession>A0ABQ4PKG4</accession>
<dbReference type="EMBL" id="BPFB01000026">
    <property type="protein sequence ID" value="GIU48102.1"/>
    <property type="molecule type" value="Genomic_DNA"/>
</dbReference>
<evidence type="ECO:0000256" key="1">
    <source>
        <dbReference type="ARBA" id="ARBA00001947"/>
    </source>
</evidence>
<dbReference type="SUPFAM" id="SSF55945">
    <property type="entry name" value="TATA-box binding protein-like"/>
    <property type="match status" value="1"/>
</dbReference>
<dbReference type="SUPFAM" id="SSF57884">
    <property type="entry name" value="Ada DNA repair protein, N-terminal domain (N-Ada 10)"/>
    <property type="match status" value="1"/>
</dbReference>
<organism evidence="13 14">
    <name type="scientific">Shewanella algidipiscicola</name>
    <dbReference type="NCBI Taxonomy" id="614070"/>
    <lineage>
        <taxon>Bacteria</taxon>
        <taxon>Pseudomonadati</taxon>
        <taxon>Pseudomonadota</taxon>
        <taxon>Gammaproteobacteria</taxon>
        <taxon>Alteromonadales</taxon>
        <taxon>Shewanellaceae</taxon>
        <taxon>Shewanella</taxon>
    </lineage>
</organism>
<dbReference type="SMART" id="SM01009">
    <property type="entry name" value="AlkA_N"/>
    <property type="match status" value="1"/>
</dbReference>
<keyword evidence="11" id="KW-0234">DNA repair</keyword>
<dbReference type="InterPro" id="IPR018062">
    <property type="entry name" value="HTH_AraC-typ_CS"/>
</dbReference>
<keyword evidence="8" id="KW-0238">DNA-binding</keyword>
<dbReference type="PANTHER" id="PTHR43003:SF13">
    <property type="entry name" value="DNA-3-METHYLADENINE GLYCOSYLASE 2"/>
    <property type="match status" value="1"/>
</dbReference>
<dbReference type="SMART" id="SM00342">
    <property type="entry name" value="HTH_ARAC"/>
    <property type="match status" value="1"/>
</dbReference>
<dbReference type="InterPro" id="IPR018060">
    <property type="entry name" value="HTH_AraC"/>
</dbReference>
<evidence type="ECO:0000256" key="4">
    <source>
        <dbReference type="ARBA" id="ARBA00022723"/>
    </source>
</evidence>
<dbReference type="InterPro" id="IPR051912">
    <property type="entry name" value="Alkylbase_DNA_Glycosylase/TA"/>
</dbReference>
<dbReference type="InterPro" id="IPR009057">
    <property type="entry name" value="Homeodomain-like_sf"/>
</dbReference>
<keyword evidence="5" id="KW-0227">DNA damage</keyword>
<dbReference type="InterPro" id="IPR037046">
    <property type="entry name" value="AlkA_N_sf"/>
</dbReference>
<comment type="caution">
    <text evidence="13">The sequence shown here is derived from an EMBL/GenBank/DDBJ whole genome shotgun (WGS) entry which is preliminary data.</text>
</comment>
<dbReference type="PANTHER" id="PTHR43003">
    <property type="entry name" value="DNA-3-METHYLADENINE GLYCOSYLASE"/>
    <property type="match status" value="1"/>
</dbReference>
<evidence type="ECO:0000259" key="12">
    <source>
        <dbReference type="PROSITE" id="PS01124"/>
    </source>
</evidence>
<evidence type="ECO:0000256" key="8">
    <source>
        <dbReference type="ARBA" id="ARBA00023125"/>
    </source>
</evidence>
<keyword evidence="4" id="KW-0479">Metal-binding</keyword>
<evidence type="ECO:0000256" key="3">
    <source>
        <dbReference type="ARBA" id="ARBA00022679"/>
    </source>
</evidence>
<dbReference type="PROSITE" id="PS00041">
    <property type="entry name" value="HTH_ARAC_FAMILY_1"/>
    <property type="match status" value="1"/>
</dbReference>
<dbReference type="Gene3D" id="1.10.10.60">
    <property type="entry name" value="Homeodomain-like"/>
    <property type="match status" value="2"/>
</dbReference>
<evidence type="ECO:0000313" key="13">
    <source>
        <dbReference type="EMBL" id="GIU48102.1"/>
    </source>
</evidence>
<proteinExistence type="predicted"/>
<dbReference type="PROSITE" id="PS01124">
    <property type="entry name" value="HTH_ARAC_FAMILY_2"/>
    <property type="match status" value="1"/>
</dbReference>
<evidence type="ECO:0000313" key="14">
    <source>
        <dbReference type="Proteomes" id="UP000761574"/>
    </source>
</evidence>
<feature type="domain" description="HTH araC/xylS-type" evidence="12">
    <location>
        <begin position="40"/>
        <end position="141"/>
    </location>
</feature>
<dbReference type="InterPro" id="IPR004026">
    <property type="entry name" value="Ada_DNA_repair_Zn-bd"/>
</dbReference>
<keyword evidence="6" id="KW-0862">Zinc</keyword>
<dbReference type="InterPro" id="IPR011257">
    <property type="entry name" value="DNA_glycosylase"/>
</dbReference>